<dbReference type="InParanoid" id="A0A7M7IPZ9"/>
<proteinExistence type="predicted"/>
<gene>
    <name evidence="1" type="primary">103316808</name>
</gene>
<dbReference type="Proteomes" id="UP000002358">
    <property type="component" value="Chromosome 3"/>
</dbReference>
<dbReference type="AlphaFoldDB" id="A0A7M7IPZ9"/>
<dbReference type="EnsemblMetazoa" id="XM_008212475">
    <property type="protein sequence ID" value="XP_008210697"/>
    <property type="gene ID" value="LOC103316808"/>
</dbReference>
<name>A0A7M7IPZ9_NASVI</name>
<accession>A0A7M7IPZ9</accession>
<protein>
    <submittedName>
        <fullName evidence="1">Uncharacterized protein</fullName>
    </submittedName>
</protein>
<organism evidence="1 2">
    <name type="scientific">Nasonia vitripennis</name>
    <name type="common">Parasitic wasp</name>
    <dbReference type="NCBI Taxonomy" id="7425"/>
    <lineage>
        <taxon>Eukaryota</taxon>
        <taxon>Metazoa</taxon>
        <taxon>Ecdysozoa</taxon>
        <taxon>Arthropoda</taxon>
        <taxon>Hexapoda</taxon>
        <taxon>Insecta</taxon>
        <taxon>Pterygota</taxon>
        <taxon>Neoptera</taxon>
        <taxon>Endopterygota</taxon>
        <taxon>Hymenoptera</taxon>
        <taxon>Apocrita</taxon>
        <taxon>Proctotrupomorpha</taxon>
        <taxon>Chalcidoidea</taxon>
        <taxon>Pteromalidae</taxon>
        <taxon>Pteromalinae</taxon>
        <taxon>Nasonia</taxon>
    </lineage>
</organism>
<evidence type="ECO:0000313" key="1">
    <source>
        <dbReference type="EnsemblMetazoa" id="XP_016839800"/>
    </source>
</evidence>
<dbReference type="OMA" id="RYETTNQ"/>
<reference evidence="1" key="1">
    <citation type="submission" date="2021-01" db="UniProtKB">
        <authorList>
            <consortium name="EnsemblMetazoa"/>
        </authorList>
    </citation>
    <scope>IDENTIFICATION</scope>
</reference>
<sequence>MQRSCKTFPTEYQYEFTKKKSRKSEPFRPAESWELVGTPENSKDCEEKAEKLLKKFALERYQTAYQLHYNKSPDEKEEEEEIDLGNELITYLKKLYYDPHTDKTLKQSYTTARVFGYVSPGTLHAQLSTYQDTYGRTGGKVILKNVQKMIAAKRRRIIQSKLQANVQSSH</sequence>
<dbReference type="EnsemblMetazoa" id="XM_016984311">
    <property type="protein sequence ID" value="XP_016839800"/>
    <property type="gene ID" value="LOC103316808"/>
</dbReference>
<evidence type="ECO:0000313" key="2">
    <source>
        <dbReference type="Proteomes" id="UP000002358"/>
    </source>
</evidence>
<dbReference type="KEGG" id="nvi:103316808"/>
<keyword evidence="2" id="KW-1185">Reference proteome</keyword>
<dbReference type="OrthoDB" id="7698550at2759"/>